<dbReference type="InterPro" id="IPR011990">
    <property type="entry name" value="TPR-like_helical_dom_sf"/>
</dbReference>
<dbReference type="SUPFAM" id="SSF48452">
    <property type="entry name" value="TPR-like"/>
    <property type="match status" value="1"/>
</dbReference>
<sequence length="227" mass="25455">MSATGASAQRLRYSRTEIRDPDGVKTGYTGSRGFHVQLYYQARCTIHSALFHRSLVEEGARFDPAFLLMEDRDFFVNCASRTAFGFVDATTCIWHAHIGESGMGHGVNADPAIRERYLPMLHAKWEHLFDEWRSQLQGLLFYGQHLIRENKPGEALQYLEQAVRVAPRDINALNLCGMANLHAGNPARAEQLMRQAVALLPGNAHLRENLELIREVAAAPDVGRSRG</sequence>
<gene>
    <name evidence="1" type="ORF">WB794_12515</name>
</gene>
<protein>
    <submittedName>
        <fullName evidence="1">Tetratricopeptide repeat protein</fullName>
    </submittedName>
</protein>
<dbReference type="AlphaFoldDB" id="A0AAW9RDC4"/>
<evidence type="ECO:0000313" key="1">
    <source>
        <dbReference type="EMBL" id="MEJ1250494.1"/>
    </source>
</evidence>
<keyword evidence="2" id="KW-1185">Reference proteome</keyword>
<evidence type="ECO:0000313" key="2">
    <source>
        <dbReference type="Proteomes" id="UP001364472"/>
    </source>
</evidence>
<name>A0AAW9RDC4_9GAMM</name>
<dbReference type="EMBL" id="JBBDHC010000021">
    <property type="protein sequence ID" value="MEJ1250494.1"/>
    <property type="molecule type" value="Genomic_DNA"/>
</dbReference>
<dbReference type="Proteomes" id="UP001364472">
    <property type="component" value="Unassembled WGS sequence"/>
</dbReference>
<proteinExistence type="predicted"/>
<dbReference type="Pfam" id="PF13432">
    <property type="entry name" value="TPR_16"/>
    <property type="match status" value="1"/>
</dbReference>
<organism evidence="1 2">
    <name type="scientific">Denitratimonas tolerans</name>
    <dbReference type="NCBI Taxonomy" id="1338420"/>
    <lineage>
        <taxon>Bacteria</taxon>
        <taxon>Pseudomonadati</taxon>
        <taxon>Pseudomonadota</taxon>
        <taxon>Gammaproteobacteria</taxon>
        <taxon>Lysobacterales</taxon>
        <taxon>Lysobacteraceae</taxon>
        <taxon>Denitratimonas</taxon>
    </lineage>
</organism>
<comment type="caution">
    <text evidence="1">The sequence shown here is derived from an EMBL/GenBank/DDBJ whole genome shotgun (WGS) entry which is preliminary data.</text>
</comment>
<accession>A0AAW9RDC4</accession>
<dbReference type="RefSeq" id="WP_337336195.1">
    <property type="nucleotide sequence ID" value="NZ_JBBDHC010000021.1"/>
</dbReference>
<reference evidence="1 2" key="1">
    <citation type="journal article" date="2016" name="Antonie Van Leeuwenhoek">
        <title>Denitratimonas tolerans gen. nov., sp. nov., a denitrifying bacterium isolated from a bioreactor for tannery wastewater treatment.</title>
        <authorList>
            <person name="Han S.I."/>
            <person name="Kim J.O."/>
            <person name="Lee Y.R."/>
            <person name="Ekpeghere K.I."/>
            <person name="Koh S.C."/>
            <person name="Whang K.S."/>
        </authorList>
    </citation>
    <scope>NUCLEOTIDE SEQUENCE [LARGE SCALE GENOMIC DNA]</scope>
    <source>
        <strain evidence="1 2">KACC 17565</strain>
    </source>
</reference>
<dbReference type="Gene3D" id="1.25.40.10">
    <property type="entry name" value="Tetratricopeptide repeat domain"/>
    <property type="match status" value="1"/>
</dbReference>